<dbReference type="EMBL" id="CAJNRE010017169">
    <property type="protein sequence ID" value="CAF2152023.1"/>
    <property type="molecule type" value="Genomic_DNA"/>
</dbReference>
<dbReference type="Proteomes" id="UP000663824">
    <property type="component" value="Unassembled WGS sequence"/>
</dbReference>
<accession>A0A816PH53</accession>
<dbReference type="AlphaFoldDB" id="A0A816PH53"/>
<dbReference type="Proteomes" id="UP000663887">
    <property type="component" value="Unassembled WGS sequence"/>
</dbReference>
<organism evidence="2 4">
    <name type="scientific">Rotaria magnacalcarata</name>
    <dbReference type="NCBI Taxonomy" id="392030"/>
    <lineage>
        <taxon>Eukaryota</taxon>
        <taxon>Metazoa</taxon>
        <taxon>Spiralia</taxon>
        <taxon>Gnathifera</taxon>
        <taxon>Rotifera</taxon>
        <taxon>Eurotatoria</taxon>
        <taxon>Bdelloidea</taxon>
        <taxon>Philodinida</taxon>
        <taxon>Philodinidae</taxon>
        <taxon>Rotaria</taxon>
    </lineage>
</organism>
<evidence type="ECO:0000256" key="1">
    <source>
        <dbReference type="SAM" id="MobiDB-lite"/>
    </source>
</evidence>
<gene>
    <name evidence="3" type="ORF">MBJ925_LOCUS31430</name>
    <name evidence="2" type="ORF">XDN619_LOCUS8101</name>
</gene>
<comment type="caution">
    <text evidence="2">The sequence shown here is derived from an EMBL/GenBank/DDBJ whole genome shotgun (WGS) entry which is preliminary data.</text>
</comment>
<feature type="compositionally biased region" description="Basic and acidic residues" evidence="1">
    <location>
        <begin position="63"/>
        <end position="74"/>
    </location>
</feature>
<feature type="region of interest" description="Disordered" evidence="1">
    <location>
        <begin position="63"/>
        <end position="114"/>
    </location>
</feature>
<protein>
    <submittedName>
        <fullName evidence="2">Uncharacterized protein</fullName>
    </submittedName>
</protein>
<feature type="compositionally biased region" description="Acidic residues" evidence="1">
    <location>
        <begin position="83"/>
        <end position="114"/>
    </location>
</feature>
<name>A0A816PH53_9BILA</name>
<reference evidence="2" key="1">
    <citation type="submission" date="2021-02" db="EMBL/GenBank/DDBJ databases">
        <authorList>
            <person name="Nowell W R."/>
        </authorList>
    </citation>
    <scope>NUCLEOTIDE SEQUENCE</scope>
</reference>
<evidence type="ECO:0000313" key="3">
    <source>
        <dbReference type="EMBL" id="CAF2152023.1"/>
    </source>
</evidence>
<evidence type="ECO:0000313" key="4">
    <source>
        <dbReference type="Proteomes" id="UP000663887"/>
    </source>
</evidence>
<evidence type="ECO:0000313" key="2">
    <source>
        <dbReference type="EMBL" id="CAF2048619.1"/>
    </source>
</evidence>
<dbReference type="EMBL" id="CAJNRG010002548">
    <property type="protein sequence ID" value="CAF2048619.1"/>
    <property type="molecule type" value="Genomic_DNA"/>
</dbReference>
<sequence>MQMATQKVEATINVKSENFHQTFEESILDSSTSKESCSYEQLIAANERLKANLSKVFTEFVNKARVEQNADVDQKKRKKQRDDGEEEEEDEEQQQDGGDDEDDAGSSDNDEQEE</sequence>
<proteinExistence type="predicted"/>